<reference evidence="1" key="1">
    <citation type="submission" date="2024-06" db="EMBL/GenBank/DDBJ databases">
        <authorList>
            <person name="Yang R."/>
        </authorList>
    </citation>
    <scope>NUCLEOTIDE SEQUENCE</scope>
</reference>
<accession>A0AB39AJB2</accession>
<name>A0AB39AJB2_9CAUD</name>
<protein>
    <submittedName>
        <fullName evidence="1">Uncharacterized protein</fullName>
    </submittedName>
</protein>
<organism evidence="1">
    <name type="scientific">Vibrio phage P018-4</name>
    <dbReference type="NCBI Taxonomy" id="3229728"/>
    <lineage>
        <taxon>Viruses</taxon>
        <taxon>Duplodnaviria</taxon>
        <taxon>Heunggongvirae</taxon>
        <taxon>Uroviricota</taxon>
        <taxon>Caudoviricetes</taxon>
    </lineage>
</organism>
<sequence length="128" mass="14762">MKESKLVQIPFDTGWMDDKGYRTLPYKSDVYIPNEELTVRGSEKSYMKIPMRYVDNIQELAKGFLFGSLYKSGLTLDEVVFFPADTVKHSTEKGEPVYIFVKDDHFELESWFARSSILNATISTSVEK</sequence>
<dbReference type="EMBL" id="PP934186">
    <property type="protein sequence ID" value="XDG30813.1"/>
    <property type="molecule type" value="Genomic_DNA"/>
</dbReference>
<evidence type="ECO:0000313" key="1">
    <source>
        <dbReference type="EMBL" id="XDG30813.1"/>
    </source>
</evidence>
<proteinExistence type="predicted"/>